<evidence type="ECO:0000313" key="2">
    <source>
        <dbReference type="EMBL" id="UOQ47254.1"/>
    </source>
</evidence>
<dbReference type="InterPro" id="IPR013762">
    <property type="entry name" value="Integrase-like_cat_sf"/>
</dbReference>
<reference evidence="2 3" key="1">
    <citation type="submission" date="2022-04" db="EMBL/GenBank/DDBJ databases">
        <title>Gracilibacillus sp. isolated from saltern.</title>
        <authorList>
            <person name="Won M."/>
            <person name="Lee C.-M."/>
            <person name="Woen H.-Y."/>
            <person name="Kwon S.-W."/>
        </authorList>
    </citation>
    <scope>NUCLEOTIDE SEQUENCE [LARGE SCALE GENOMIC DNA]</scope>
    <source>
        <strain evidence="2 3">SSWR10-1</strain>
    </source>
</reference>
<gene>
    <name evidence="2" type="ORF">MUN88_14395</name>
</gene>
<keyword evidence="3" id="KW-1185">Reference proteome</keyword>
<organism evidence="2 3">
    <name type="scientific">Gracilibacillus caseinilyticus</name>
    <dbReference type="NCBI Taxonomy" id="2932256"/>
    <lineage>
        <taxon>Bacteria</taxon>
        <taxon>Bacillati</taxon>
        <taxon>Bacillota</taxon>
        <taxon>Bacilli</taxon>
        <taxon>Bacillales</taxon>
        <taxon>Bacillaceae</taxon>
        <taxon>Gracilibacillus</taxon>
    </lineage>
</organism>
<dbReference type="EMBL" id="CP095072">
    <property type="protein sequence ID" value="UOQ47254.1"/>
    <property type="molecule type" value="Genomic_DNA"/>
</dbReference>
<accession>A0ABY4ESM8</accession>
<dbReference type="RefSeq" id="WP_244716211.1">
    <property type="nucleotide sequence ID" value="NZ_CP095072.1"/>
</dbReference>
<dbReference type="Proteomes" id="UP000831782">
    <property type="component" value="Chromosome"/>
</dbReference>
<sequence>MQRLKRLPWISNPEEWELIDKNPCAKIKTPTVKHKKSEVYSVEESKQLFSLLQEENLVWQLIIQLAAVLGARQDELAALEGKQLNFENNVSKR</sequence>
<evidence type="ECO:0000256" key="1">
    <source>
        <dbReference type="ARBA" id="ARBA00023172"/>
    </source>
</evidence>
<name>A0ABY4ESM8_9BACI</name>
<dbReference type="Gene3D" id="1.10.443.10">
    <property type="entry name" value="Intergrase catalytic core"/>
    <property type="match status" value="1"/>
</dbReference>
<keyword evidence="1" id="KW-0233">DNA recombination</keyword>
<protein>
    <recommendedName>
        <fullName evidence="4">Phage integrase family protein</fullName>
    </recommendedName>
</protein>
<evidence type="ECO:0008006" key="4">
    <source>
        <dbReference type="Google" id="ProtNLM"/>
    </source>
</evidence>
<dbReference type="InterPro" id="IPR011010">
    <property type="entry name" value="DNA_brk_join_enz"/>
</dbReference>
<dbReference type="SUPFAM" id="SSF56349">
    <property type="entry name" value="DNA breaking-rejoining enzymes"/>
    <property type="match status" value="1"/>
</dbReference>
<evidence type="ECO:0000313" key="3">
    <source>
        <dbReference type="Proteomes" id="UP000831782"/>
    </source>
</evidence>
<proteinExistence type="predicted"/>